<evidence type="ECO:0000313" key="1">
    <source>
        <dbReference type="EMBL" id="RAX43102.1"/>
    </source>
</evidence>
<dbReference type="OrthoDB" id="9814952at2"/>
<dbReference type="InterPro" id="IPR035093">
    <property type="entry name" value="RelE/ParE_toxin_dom_sf"/>
</dbReference>
<dbReference type="Proteomes" id="UP000251205">
    <property type="component" value="Unassembled WGS sequence"/>
</dbReference>
<organism evidence="1 2">
    <name type="scientific">Rhizobium tropici</name>
    <dbReference type="NCBI Taxonomy" id="398"/>
    <lineage>
        <taxon>Bacteria</taxon>
        <taxon>Pseudomonadati</taxon>
        <taxon>Pseudomonadota</taxon>
        <taxon>Alphaproteobacteria</taxon>
        <taxon>Hyphomicrobiales</taxon>
        <taxon>Rhizobiaceae</taxon>
        <taxon>Rhizobium/Agrobacterium group</taxon>
        <taxon>Rhizobium</taxon>
    </lineage>
</organism>
<name>A0A329YLY5_RHITR</name>
<dbReference type="Gene3D" id="3.30.2310.20">
    <property type="entry name" value="RelE-like"/>
    <property type="match status" value="1"/>
</dbReference>
<reference evidence="1 2" key="1">
    <citation type="submission" date="2018-06" db="EMBL/GenBank/DDBJ databases">
        <title>Whole Genome Sequence of an efficient microsymbiont, Rhizobium tropici.</title>
        <authorList>
            <person name="Srinivasan R."/>
            <person name="Singh H.V."/>
            <person name="Srivastava R."/>
            <person name="Kumari B."/>
            <person name="Radhakrishna A."/>
        </authorList>
    </citation>
    <scope>NUCLEOTIDE SEQUENCE [LARGE SCALE GENOMIC DNA]</scope>
    <source>
        <strain evidence="1 2">IGFRI Rhizo-19</strain>
    </source>
</reference>
<accession>A0A329YLY5</accession>
<evidence type="ECO:0000313" key="2">
    <source>
        <dbReference type="Proteomes" id="UP000251205"/>
    </source>
</evidence>
<gene>
    <name evidence="1" type="ORF">DQ393_03080</name>
</gene>
<dbReference type="AlphaFoldDB" id="A0A329YLY5"/>
<comment type="caution">
    <text evidence="1">The sequence shown here is derived from an EMBL/GenBank/DDBJ whole genome shotgun (WGS) entry which is preliminary data.</text>
</comment>
<dbReference type="EMBL" id="QMKK01000019">
    <property type="protein sequence ID" value="RAX43102.1"/>
    <property type="molecule type" value="Genomic_DNA"/>
</dbReference>
<sequence>MERYAVEYRPEAMENLLEIAANVFELSQNIRTAEGYIGRIYARCEKIGDAPFGGVARDDLGTGIRMAVLEKSVVILYTVAENTGLDHHIFFGSRDYATLVERS</sequence>
<proteinExistence type="predicted"/>
<protein>
    <submittedName>
        <fullName evidence="1">Type II toxin-antitoxin system RelE/ParE family toxin</fullName>
    </submittedName>
</protein>